<evidence type="ECO:0000256" key="8">
    <source>
        <dbReference type="ARBA" id="ARBA00047321"/>
    </source>
</evidence>
<dbReference type="InterPro" id="IPR050281">
    <property type="entry name" value="Flavin_monoamine_oxidase"/>
</dbReference>
<dbReference type="EC" id="1.13.12.3" evidence="4"/>
<dbReference type="Pfam" id="PF01593">
    <property type="entry name" value="Amino_oxidase"/>
    <property type="match status" value="1"/>
</dbReference>
<organism evidence="10 11">
    <name type="scientific">Mucilaginibacter angelicae</name>
    <dbReference type="NCBI Taxonomy" id="869718"/>
    <lineage>
        <taxon>Bacteria</taxon>
        <taxon>Pseudomonadati</taxon>
        <taxon>Bacteroidota</taxon>
        <taxon>Sphingobacteriia</taxon>
        <taxon>Sphingobacteriales</taxon>
        <taxon>Sphingobacteriaceae</taxon>
        <taxon>Mucilaginibacter</taxon>
    </lineage>
</organism>
<accession>A0ABV6L707</accession>
<dbReference type="InterPro" id="IPR036188">
    <property type="entry name" value="FAD/NAD-bd_sf"/>
</dbReference>
<gene>
    <name evidence="10" type="ORF">ACFFGT_13540</name>
</gene>
<dbReference type="PANTHER" id="PTHR10742">
    <property type="entry name" value="FLAVIN MONOAMINE OXIDASE"/>
    <property type="match status" value="1"/>
</dbReference>
<dbReference type="Gene3D" id="3.50.50.60">
    <property type="entry name" value="FAD/NAD(P)-binding domain"/>
    <property type="match status" value="1"/>
</dbReference>
<evidence type="ECO:0000256" key="6">
    <source>
        <dbReference type="ARBA" id="ARBA00023002"/>
    </source>
</evidence>
<evidence type="ECO:0000259" key="9">
    <source>
        <dbReference type="Pfam" id="PF01593"/>
    </source>
</evidence>
<feature type="domain" description="Amine oxidase" evidence="9">
    <location>
        <begin position="16"/>
        <end position="433"/>
    </location>
</feature>
<dbReference type="PRINTS" id="PR00757">
    <property type="entry name" value="AMINEOXDASEF"/>
</dbReference>
<keyword evidence="11" id="KW-1185">Reference proteome</keyword>
<keyword evidence="7" id="KW-0073">Auxin biosynthesis</keyword>
<dbReference type="InterPro" id="IPR001613">
    <property type="entry name" value="Flavin_amine_oxidase"/>
</dbReference>
<sequence length="438" mass="48629">MHMENTDVIIIGGGSAGLMAARTLAKAGENVVLLEGRNRLGGRIHTLEHGTSLEPAELGAEFIHGDLPVTQSLLNEAGIKYTPASASMWKYEDGKFIAEGHVIEHWGEFLESIMQLKHDMSIEDFMQQEFSGEQYVGLRESVRGYVSGYDNADPKKASAFSIRKEWENEHEDAQYRVEGGYCELISYLANEFKQAGGHIYLNAVVKDIDWGQHHVTISTDIGITYQARQLLVAVPLGILQAETGLKCTLSFDPPIDYYIKALKSLGFGAVIKVLLEFDEAFWYSDEIRQMTGADLEDMGFLFSGEAVPVWWTQMPVHRPLLTGWLGGPPAAARLNTSDEDMLMQALESISNIFKIDIAKLKEKLLTWNVINWTADPFSRGSYSYDTTETADARKILSHPIGDTLFFAGEYLYEGTAMGTVEAALTSGLRAAEMLLGYE</sequence>
<dbReference type="InterPro" id="IPR002937">
    <property type="entry name" value="Amino_oxidase"/>
</dbReference>
<evidence type="ECO:0000256" key="3">
    <source>
        <dbReference type="ARBA" id="ARBA00005833"/>
    </source>
</evidence>
<protein>
    <recommendedName>
        <fullName evidence="5">Tryptophan 2-monooxygenase</fullName>
        <ecNumber evidence="4">1.13.12.3</ecNumber>
    </recommendedName>
</protein>
<dbReference type="RefSeq" id="WP_377023072.1">
    <property type="nucleotide sequence ID" value="NZ_JBHLTS010000022.1"/>
</dbReference>
<keyword evidence="6" id="KW-0560">Oxidoreductase</keyword>
<dbReference type="EMBL" id="JBHLTS010000022">
    <property type="protein sequence ID" value="MFC0515236.1"/>
    <property type="molecule type" value="Genomic_DNA"/>
</dbReference>
<comment type="similarity">
    <text evidence="3">Belongs to the tryptophan 2-monooxygenase family.</text>
</comment>
<evidence type="ECO:0000256" key="7">
    <source>
        <dbReference type="ARBA" id="ARBA00023070"/>
    </source>
</evidence>
<comment type="catalytic activity">
    <reaction evidence="8">
        <text>L-tryptophan + O2 = indole-3-acetamide + CO2 + H2O</text>
        <dbReference type="Rhea" id="RHEA:16165"/>
        <dbReference type="ChEBI" id="CHEBI:15377"/>
        <dbReference type="ChEBI" id="CHEBI:15379"/>
        <dbReference type="ChEBI" id="CHEBI:16031"/>
        <dbReference type="ChEBI" id="CHEBI:16526"/>
        <dbReference type="ChEBI" id="CHEBI:57912"/>
        <dbReference type="EC" id="1.13.12.3"/>
    </reaction>
</comment>
<dbReference type="SUPFAM" id="SSF51905">
    <property type="entry name" value="FAD/NAD(P)-binding domain"/>
    <property type="match status" value="1"/>
</dbReference>
<dbReference type="Proteomes" id="UP001589828">
    <property type="component" value="Unassembled WGS sequence"/>
</dbReference>
<evidence type="ECO:0000313" key="10">
    <source>
        <dbReference type="EMBL" id="MFC0515236.1"/>
    </source>
</evidence>
<dbReference type="PANTHER" id="PTHR10742:SF410">
    <property type="entry name" value="LYSINE-SPECIFIC HISTONE DEMETHYLASE 2"/>
    <property type="match status" value="1"/>
</dbReference>
<reference evidence="10 11" key="1">
    <citation type="submission" date="2024-09" db="EMBL/GenBank/DDBJ databases">
        <authorList>
            <person name="Sun Q."/>
            <person name="Mori K."/>
        </authorList>
    </citation>
    <scope>NUCLEOTIDE SEQUENCE [LARGE SCALE GENOMIC DNA]</scope>
    <source>
        <strain evidence="10 11">NCAIM B.02415</strain>
    </source>
</reference>
<evidence type="ECO:0000256" key="2">
    <source>
        <dbReference type="ARBA" id="ARBA00004814"/>
    </source>
</evidence>
<proteinExistence type="inferred from homology"/>
<evidence type="ECO:0000256" key="5">
    <source>
        <dbReference type="ARBA" id="ARBA00017871"/>
    </source>
</evidence>
<evidence type="ECO:0000256" key="4">
    <source>
        <dbReference type="ARBA" id="ARBA00012535"/>
    </source>
</evidence>
<comment type="cofactor">
    <cofactor evidence="1">
        <name>FAD</name>
        <dbReference type="ChEBI" id="CHEBI:57692"/>
    </cofactor>
</comment>
<name>A0ABV6L707_9SPHI</name>
<evidence type="ECO:0000313" key="11">
    <source>
        <dbReference type="Proteomes" id="UP001589828"/>
    </source>
</evidence>
<comment type="caution">
    <text evidence="10">The sequence shown here is derived from an EMBL/GenBank/DDBJ whole genome shotgun (WGS) entry which is preliminary data.</text>
</comment>
<comment type="pathway">
    <text evidence="2">Plant hormone metabolism; auxin biosynthesis.</text>
</comment>
<evidence type="ECO:0000256" key="1">
    <source>
        <dbReference type="ARBA" id="ARBA00001974"/>
    </source>
</evidence>
<dbReference type="SUPFAM" id="SSF54373">
    <property type="entry name" value="FAD-linked reductases, C-terminal domain"/>
    <property type="match status" value="1"/>
</dbReference>